<dbReference type="NCBIfam" id="TIGR00051">
    <property type="entry name" value="YbgC/FadM family acyl-CoA thioesterase"/>
    <property type="match status" value="1"/>
</dbReference>
<dbReference type="PIRSF" id="PIRSF003230">
    <property type="entry name" value="YbgC"/>
    <property type="match status" value="1"/>
</dbReference>
<dbReference type="PANTHER" id="PTHR31793:SF37">
    <property type="entry name" value="ACYL-COA THIOESTER HYDROLASE YBGC"/>
    <property type="match status" value="1"/>
</dbReference>
<name>A0A0B7J1Q9_9PROT</name>
<dbReference type="KEGG" id="mbac:BN1209_1603"/>
<dbReference type="Pfam" id="PF13279">
    <property type="entry name" value="4HBT_2"/>
    <property type="match status" value="1"/>
</dbReference>
<dbReference type="SUPFAM" id="SSF54637">
    <property type="entry name" value="Thioesterase/thiol ester dehydrase-isomerase"/>
    <property type="match status" value="1"/>
</dbReference>
<dbReference type="OrthoDB" id="9808429at2"/>
<dbReference type="STRING" id="1581680.BN1209_1603"/>
<dbReference type="PANTHER" id="PTHR31793">
    <property type="entry name" value="4-HYDROXYBENZOYL-COA THIOESTERASE FAMILY MEMBER"/>
    <property type="match status" value="1"/>
</dbReference>
<protein>
    <submittedName>
        <fullName evidence="3">Acyl-CoA thioesterase</fullName>
    </submittedName>
</protein>
<dbReference type="EMBL" id="LN794158">
    <property type="protein sequence ID" value="CEN56638.1"/>
    <property type="molecule type" value="Genomic_DNA"/>
</dbReference>
<gene>
    <name evidence="3" type="primary">ybgC</name>
    <name evidence="3" type="ORF">BN1209_1603</name>
</gene>
<reference evidence="4" key="1">
    <citation type="submission" date="2014-12" db="EMBL/GenBank/DDBJ databases">
        <authorList>
            <person name="Salcher M.M."/>
        </authorList>
    </citation>
    <scope>NUCLEOTIDE SEQUENCE [LARGE SCALE GENOMIC DNA]</scope>
    <source>
        <strain evidence="4">MMS-10A-171</strain>
    </source>
</reference>
<keyword evidence="2" id="KW-0378">Hydrolase</keyword>
<dbReference type="Proteomes" id="UP000056322">
    <property type="component" value="Chromosome 1"/>
</dbReference>
<dbReference type="NCBIfam" id="TIGR02799">
    <property type="entry name" value="thio_ybgC"/>
    <property type="match status" value="1"/>
</dbReference>
<organism evidence="3 4">
    <name type="scientific">Candidatus Methylopumilus turicensis</name>
    <dbReference type="NCBI Taxonomy" id="1581680"/>
    <lineage>
        <taxon>Bacteria</taxon>
        <taxon>Pseudomonadati</taxon>
        <taxon>Pseudomonadota</taxon>
        <taxon>Betaproteobacteria</taxon>
        <taxon>Nitrosomonadales</taxon>
        <taxon>Methylophilaceae</taxon>
        <taxon>Candidatus Methylopumilus</taxon>
    </lineage>
</organism>
<dbReference type="PROSITE" id="PS01328">
    <property type="entry name" value="4HBCOA_THIOESTERASE"/>
    <property type="match status" value="1"/>
</dbReference>
<accession>A0A0B7J1Q9</accession>
<proteinExistence type="inferred from homology"/>
<dbReference type="CDD" id="cd00586">
    <property type="entry name" value="4HBT"/>
    <property type="match status" value="1"/>
</dbReference>
<evidence type="ECO:0000313" key="3">
    <source>
        <dbReference type="EMBL" id="CEN56638.1"/>
    </source>
</evidence>
<dbReference type="InterPro" id="IPR029069">
    <property type="entry name" value="HotDog_dom_sf"/>
</dbReference>
<dbReference type="GO" id="GO:0047617">
    <property type="term" value="F:fatty acyl-CoA hydrolase activity"/>
    <property type="evidence" value="ECO:0007669"/>
    <property type="project" value="TreeGrafter"/>
</dbReference>
<dbReference type="AlphaFoldDB" id="A0A0B7J1Q9"/>
<comment type="similarity">
    <text evidence="1">Belongs to the 4-hydroxybenzoyl-CoA thioesterase family.</text>
</comment>
<dbReference type="HOGENOM" id="CLU_101141_7_1_4"/>
<dbReference type="InterPro" id="IPR014166">
    <property type="entry name" value="Tol-Pal_acyl-CoA_thioesterase"/>
</dbReference>
<keyword evidence="4" id="KW-1185">Reference proteome</keyword>
<dbReference type="InterPro" id="IPR008272">
    <property type="entry name" value="HB-CoA_thioesterase_AS"/>
</dbReference>
<evidence type="ECO:0000256" key="1">
    <source>
        <dbReference type="ARBA" id="ARBA00005953"/>
    </source>
</evidence>
<dbReference type="InterPro" id="IPR050563">
    <property type="entry name" value="4-hydroxybenzoyl-CoA_TE"/>
</dbReference>
<dbReference type="Gene3D" id="3.10.129.10">
    <property type="entry name" value="Hotdog Thioesterase"/>
    <property type="match status" value="1"/>
</dbReference>
<sequence>MKFDWPVQVYWEDTDAGGVVYHSQYLNFMERARTEFLRSLGLMQTALRDDLGVLFVVRNIQIRFKKPANFDDALNVNTQLLKVGRSLLEFEQNIYRGDEHLIAAKVDVVCIGADSFKPVSIPSQMMSLLTL</sequence>
<dbReference type="InterPro" id="IPR006684">
    <property type="entry name" value="YbgC/YbaW"/>
</dbReference>
<dbReference type="RefSeq" id="WP_045751697.1">
    <property type="nucleotide sequence ID" value="NZ_LN794158.1"/>
</dbReference>
<evidence type="ECO:0000256" key="2">
    <source>
        <dbReference type="ARBA" id="ARBA00022801"/>
    </source>
</evidence>
<dbReference type="FunFam" id="3.10.129.10:FF:000004">
    <property type="entry name" value="Tol-pal system-associated acyl-CoA thioesterase"/>
    <property type="match status" value="1"/>
</dbReference>
<evidence type="ECO:0000313" key="4">
    <source>
        <dbReference type="Proteomes" id="UP000056322"/>
    </source>
</evidence>